<dbReference type="HAMAP" id="MF_01080">
    <property type="entry name" value="TruB_bact"/>
    <property type="match status" value="1"/>
</dbReference>
<dbReference type="SUPFAM" id="SSF55120">
    <property type="entry name" value="Pseudouridine synthase"/>
    <property type="match status" value="1"/>
</dbReference>
<dbReference type="SUPFAM" id="SSF88697">
    <property type="entry name" value="PUA domain-like"/>
    <property type="match status" value="1"/>
</dbReference>
<dbReference type="OrthoDB" id="9802309at2"/>
<dbReference type="PANTHER" id="PTHR13767:SF2">
    <property type="entry name" value="PSEUDOURIDYLATE SYNTHASE TRUB1"/>
    <property type="match status" value="1"/>
</dbReference>
<dbReference type="InterPro" id="IPR015240">
    <property type="entry name" value="tRNA_sdUridine_synth_fam1_C"/>
</dbReference>
<comment type="function">
    <text evidence="5">Responsible for synthesis of pseudouridine from uracil-55 in the psi GC loop of transfer RNAs.</text>
</comment>
<comment type="caution">
    <text evidence="6">The sequence shown here is derived from an EMBL/GenBank/DDBJ whole genome shotgun (WGS) entry which is preliminary data.</text>
</comment>
<dbReference type="InterPro" id="IPR032819">
    <property type="entry name" value="TruB_C"/>
</dbReference>
<dbReference type="InterPro" id="IPR015947">
    <property type="entry name" value="PUA-like_sf"/>
</dbReference>
<feature type="active site" description="Nucleophile" evidence="5">
    <location>
        <position position="48"/>
    </location>
</feature>
<dbReference type="Proteomes" id="UP000054785">
    <property type="component" value="Unassembled WGS sequence"/>
</dbReference>
<protein>
    <recommendedName>
        <fullName evidence="5">tRNA pseudouridine synthase B</fullName>
        <ecNumber evidence="5">5.4.99.25</ecNumber>
    </recommendedName>
    <alternativeName>
        <fullName evidence="5">tRNA pseudouridine(55) synthase</fullName>
        <shortName evidence="5">Psi55 synthase</shortName>
    </alternativeName>
    <alternativeName>
        <fullName evidence="5">tRNA pseudouridylate synthase</fullName>
    </alternativeName>
    <alternativeName>
        <fullName evidence="5">tRNA-uridine isomerase</fullName>
    </alternativeName>
</protein>
<evidence type="ECO:0000256" key="1">
    <source>
        <dbReference type="ARBA" id="ARBA00000385"/>
    </source>
</evidence>
<evidence type="ECO:0000313" key="6">
    <source>
        <dbReference type="EMBL" id="KTD04077.1"/>
    </source>
</evidence>
<dbReference type="InterPro" id="IPR020103">
    <property type="entry name" value="PsdUridine_synth_cat_dom_sf"/>
</dbReference>
<dbReference type="InterPro" id="IPR036974">
    <property type="entry name" value="PUA_sf"/>
</dbReference>
<dbReference type="STRING" id="45065.Lgee_0320"/>
<reference evidence="6 7" key="1">
    <citation type="submission" date="2015-11" db="EMBL/GenBank/DDBJ databases">
        <title>Genomic analysis of 38 Legionella species identifies large and diverse effector repertoires.</title>
        <authorList>
            <person name="Burstein D."/>
            <person name="Amaro F."/>
            <person name="Zusman T."/>
            <person name="Lifshitz Z."/>
            <person name="Cohen O."/>
            <person name="Gilbert J.A."/>
            <person name="Pupko T."/>
            <person name="Shuman H.A."/>
            <person name="Segal G."/>
        </authorList>
    </citation>
    <scope>NUCLEOTIDE SEQUENCE [LARGE SCALE GENOMIC DNA]</scope>
    <source>
        <strain evidence="6 7">ATCC 49504</strain>
    </source>
</reference>
<gene>
    <name evidence="5" type="primary">truB</name>
    <name evidence="6" type="ORF">Lgee_0320</name>
</gene>
<dbReference type="EC" id="5.4.99.25" evidence="5"/>
<keyword evidence="7" id="KW-1185">Reference proteome</keyword>
<accession>A0A0W0U8R2</accession>
<dbReference type="Pfam" id="PF16198">
    <property type="entry name" value="TruB_C_2"/>
    <property type="match status" value="1"/>
</dbReference>
<evidence type="ECO:0000256" key="2">
    <source>
        <dbReference type="ARBA" id="ARBA00005642"/>
    </source>
</evidence>
<dbReference type="GO" id="GO:0160148">
    <property type="term" value="F:tRNA pseudouridine(55) synthase activity"/>
    <property type="evidence" value="ECO:0007669"/>
    <property type="project" value="UniProtKB-EC"/>
</dbReference>
<organism evidence="6 7">
    <name type="scientific">Legionella geestiana</name>
    <dbReference type="NCBI Taxonomy" id="45065"/>
    <lineage>
        <taxon>Bacteria</taxon>
        <taxon>Pseudomonadati</taxon>
        <taxon>Pseudomonadota</taxon>
        <taxon>Gammaproteobacteria</taxon>
        <taxon>Legionellales</taxon>
        <taxon>Legionellaceae</taxon>
        <taxon>Legionella</taxon>
    </lineage>
</organism>
<dbReference type="PANTHER" id="PTHR13767">
    <property type="entry name" value="TRNA-PSEUDOURIDINE SYNTHASE"/>
    <property type="match status" value="1"/>
</dbReference>
<evidence type="ECO:0000313" key="7">
    <source>
        <dbReference type="Proteomes" id="UP000054785"/>
    </source>
</evidence>
<keyword evidence="4 5" id="KW-0413">Isomerase</keyword>
<evidence type="ECO:0000256" key="5">
    <source>
        <dbReference type="HAMAP-Rule" id="MF_01080"/>
    </source>
</evidence>
<sequence>MKHPRRIREAIDGILLLDKPCGITSNHALQRARNLLNAQKAGHTGSLDPLATGMLPLCFGSATRFGHYLLEADKQYVVDGLLGIKTSTADALGEVIERAASVDVKLEALQAVLEQFRGDILQIPSMFSALKHEGQPLYKLARAGKTVERAARPITIHALRLDRFEGHTFTLTVTCSKGTYIRNLVEDIGDALGVGAHVTALRRIWTGGFADSPMLTLEAFEAMTPEARREALLPAEAAVGAFPAIELDTESLKRLQQGQSLSPEHVLAVNTLVRLKDTEGNFNGLGVILEDNRLHARRLLPTENT</sequence>
<comment type="similarity">
    <text evidence="2 5">Belongs to the pseudouridine synthase TruB family. Type 1 subfamily.</text>
</comment>
<comment type="catalytic activity">
    <reaction evidence="1 5">
        <text>uridine(55) in tRNA = pseudouridine(55) in tRNA</text>
        <dbReference type="Rhea" id="RHEA:42532"/>
        <dbReference type="Rhea" id="RHEA-COMP:10101"/>
        <dbReference type="Rhea" id="RHEA-COMP:10102"/>
        <dbReference type="ChEBI" id="CHEBI:65314"/>
        <dbReference type="ChEBI" id="CHEBI:65315"/>
        <dbReference type="EC" id="5.4.99.25"/>
    </reaction>
</comment>
<name>A0A0W0U8R2_9GAMM</name>
<dbReference type="Pfam" id="PF01509">
    <property type="entry name" value="TruB_N"/>
    <property type="match status" value="1"/>
</dbReference>
<dbReference type="CDD" id="cd02573">
    <property type="entry name" value="PseudoU_synth_EcTruB"/>
    <property type="match status" value="1"/>
</dbReference>
<proteinExistence type="inferred from homology"/>
<dbReference type="Gene3D" id="3.30.2350.10">
    <property type="entry name" value="Pseudouridine synthase"/>
    <property type="match status" value="1"/>
</dbReference>
<dbReference type="EMBL" id="LNYC01000006">
    <property type="protein sequence ID" value="KTD04077.1"/>
    <property type="molecule type" value="Genomic_DNA"/>
</dbReference>
<dbReference type="RefSeq" id="WP_028385945.1">
    <property type="nucleotide sequence ID" value="NZ_CAAAHN010000010.1"/>
</dbReference>
<dbReference type="NCBIfam" id="TIGR00431">
    <property type="entry name" value="TruB"/>
    <property type="match status" value="1"/>
</dbReference>
<dbReference type="Pfam" id="PF09157">
    <property type="entry name" value="TruB-C_2"/>
    <property type="match status" value="1"/>
</dbReference>
<dbReference type="GO" id="GO:0003723">
    <property type="term" value="F:RNA binding"/>
    <property type="evidence" value="ECO:0007669"/>
    <property type="project" value="InterPro"/>
</dbReference>
<dbReference type="AlphaFoldDB" id="A0A0W0U8R2"/>
<dbReference type="GO" id="GO:1990481">
    <property type="term" value="P:mRNA pseudouridine synthesis"/>
    <property type="evidence" value="ECO:0007669"/>
    <property type="project" value="TreeGrafter"/>
</dbReference>
<keyword evidence="3 5" id="KW-0819">tRNA processing</keyword>
<dbReference type="Gene3D" id="2.30.130.10">
    <property type="entry name" value="PUA domain"/>
    <property type="match status" value="1"/>
</dbReference>
<dbReference type="InterPro" id="IPR002501">
    <property type="entry name" value="PsdUridine_synth_N"/>
</dbReference>
<dbReference type="CDD" id="cd21152">
    <property type="entry name" value="PUA_TruB_bacterial"/>
    <property type="match status" value="1"/>
</dbReference>
<evidence type="ECO:0000256" key="4">
    <source>
        <dbReference type="ARBA" id="ARBA00023235"/>
    </source>
</evidence>
<evidence type="ECO:0000256" key="3">
    <source>
        <dbReference type="ARBA" id="ARBA00022694"/>
    </source>
</evidence>
<dbReference type="GO" id="GO:0031119">
    <property type="term" value="P:tRNA pseudouridine synthesis"/>
    <property type="evidence" value="ECO:0007669"/>
    <property type="project" value="UniProtKB-UniRule"/>
</dbReference>
<dbReference type="PATRIC" id="fig|45065.4.peg.338"/>
<dbReference type="InterPro" id="IPR014780">
    <property type="entry name" value="tRNA_psdUridine_synth_TruB"/>
</dbReference>